<dbReference type="EMBL" id="FNCY01000003">
    <property type="protein sequence ID" value="SDH11335.1"/>
    <property type="molecule type" value="Genomic_DNA"/>
</dbReference>
<dbReference type="Proteomes" id="UP000198607">
    <property type="component" value="Unassembled WGS sequence"/>
</dbReference>
<accession>A0A1G7ZRN2</accession>
<proteinExistence type="predicted"/>
<dbReference type="AlphaFoldDB" id="A0A1G7ZRN2"/>
<keyword evidence="2" id="KW-1185">Reference proteome</keyword>
<dbReference type="OrthoDB" id="9871440at2"/>
<reference evidence="1 2" key="1">
    <citation type="submission" date="2016-10" db="EMBL/GenBank/DDBJ databases">
        <authorList>
            <person name="de Groot N.N."/>
        </authorList>
    </citation>
    <scope>NUCLEOTIDE SEQUENCE [LARGE SCALE GENOMIC DNA]</scope>
    <source>
        <strain evidence="1 2">DSM 5885</strain>
    </source>
</reference>
<evidence type="ECO:0000313" key="1">
    <source>
        <dbReference type="EMBL" id="SDH11335.1"/>
    </source>
</evidence>
<organism evidence="1 2">
    <name type="scientific">Propionivibrio dicarboxylicus</name>
    <dbReference type="NCBI Taxonomy" id="83767"/>
    <lineage>
        <taxon>Bacteria</taxon>
        <taxon>Pseudomonadati</taxon>
        <taxon>Pseudomonadota</taxon>
        <taxon>Betaproteobacteria</taxon>
        <taxon>Rhodocyclales</taxon>
        <taxon>Rhodocyclaceae</taxon>
        <taxon>Propionivibrio</taxon>
    </lineage>
</organism>
<evidence type="ECO:0000313" key="2">
    <source>
        <dbReference type="Proteomes" id="UP000198607"/>
    </source>
</evidence>
<name>A0A1G7ZRN2_9RHOO</name>
<dbReference type="RefSeq" id="WP_091935420.1">
    <property type="nucleotide sequence ID" value="NZ_FNCY01000003.1"/>
</dbReference>
<protein>
    <recommendedName>
        <fullName evidence="3">DUF1508 domain-containing protein</fullName>
    </recommendedName>
</protein>
<evidence type="ECO:0008006" key="3">
    <source>
        <dbReference type="Google" id="ProtNLM"/>
    </source>
</evidence>
<gene>
    <name evidence="1" type="ORF">SAMN05660652_01259</name>
</gene>
<sequence>MNERYFVICEDEDGLLIFATHGYFSTRASAESYARSLTRRRNPRVVTASSEFYKRDSVSACGS</sequence>